<dbReference type="Gene3D" id="3.80.10.10">
    <property type="entry name" value="Ribonuclease Inhibitor"/>
    <property type="match status" value="1"/>
</dbReference>
<dbReference type="InterPro" id="IPR050328">
    <property type="entry name" value="Dev_Immune_Receptor"/>
</dbReference>
<dbReference type="SUPFAM" id="SSF52058">
    <property type="entry name" value="L domain-like"/>
    <property type="match status" value="1"/>
</dbReference>
<keyword evidence="5" id="KW-1185">Reference proteome</keyword>
<evidence type="ECO:0000256" key="3">
    <source>
        <dbReference type="ARBA" id="ARBA00022737"/>
    </source>
</evidence>
<dbReference type="Ensembl" id="ENSNMLT00000035077.1">
    <property type="protein sequence ID" value="ENSNMLP00000031468.1"/>
    <property type="gene ID" value="ENSNMLG00000019767.1"/>
</dbReference>
<dbReference type="Pfam" id="PF13855">
    <property type="entry name" value="LRR_8"/>
    <property type="match status" value="1"/>
</dbReference>
<dbReference type="SMART" id="SM00369">
    <property type="entry name" value="LRR_TYP"/>
    <property type="match status" value="3"/>
</dbReference>
<dbReference type="PANTHER" id="PTHR24373">
    <property type="entry name" value="SLIT RELATED LEUCINE-RICH REPEAT NEURONAL PROTEIN"/>
    <property type="match status" value="1"/>
</dbReference>
<dbReference type="PANTHER" id="PTHR24373:SF370">
    <property type="entry name" value="FISH-LIPS, ISOFORM E"/>
    <property type="match status" value="1"/>
</dbReference>
<evidence type="ECO:0000256" key="1">
    <source>
        <dbReference type="ARBA" id="ARBA00022614"/>
    </source>
</evidence>
<reference evidence="4" key="2">
    <citation type="submission" date="2025-09" db="UniProtKB">
        <authorList>
            <consortium name="Ensembl"/>
        </authorList>
    </citation>
    <scope>IDENTIFICATION</scope>
</reference>
<dbReference type="GO" id="GO:0005615">
    <property type="term" value="C:extracellular space"/>
    <property type="evidence" value="ECO:0007669"/>
    <property type="project" value="TreeGrafter"/>
</dbReference>
<dbReference type="InterPro" id="IPR032675">
    <property type="entry name" value="LRR_dom_sf"/>
</dbReference>
<evidence type="ECO:0000256" key="2">
    <source>
        <dbReference type="ARBA" id="ARBA00022729"/>
    </source>
</evidence>
<sequence length="171" mass="18971">PPVVCDSVSFPSFPSDALPRNTTMLTIQYTNISSITEQHLNRTLTDLRELHLFSNRIQNLGPHLLRGLPKLRALDLTDNQLSVLPADVFSHAPLESLVLKNNQIEIASDEWLAENSRLTWLDLSGNRLTKIPATLFHNKVLLPETVVCAAPPALIGRSVMSLTESEIKMVA</sequence>
<accession>A0A8C6WTZ9</accession>
<dbReference type="Pfam" id="PF13516">
    <property type="entry name" value="LRR_6"/>
    <property type="match status" value="1"/>
</dbReference>
<reference evidence="4" key="1">
    <citation type="submission" date="2025-08" db="UniProtKB">
        <authorList>
            <consortium name="Ensembl"/>
        </authorList>
    </citation>
    <scope>IDENTIFICATION</scope>
</reference>
<dbReference type="GO" id="GO:0031012">
    <property type="term" value="C:extracellular matrix"/>
    <property type="evidence" value="ECO:0007669"/>
    <property type="project" value="TreeGrafter"/>
</dbReference>
<evidence type="ECO:0000313" key="5">
    <source>
        <dbReference type="Proteomes" id="UP000694523"/>
    </source>
</evidence>
<dbReference type="InterPro" id="IPR001611">
    <property type="entry name" value="Leu-rich_rpt"/>
</dbReference>
<dbReference type="PROSITE" id="PS51450">
    <property type="entry name" value="LRR"/>
    <property type="match status" value="2"/>
</dbReference>
<name>A0A8C6WTZ9_9GOBI</name>
<keyword evidence="3" id="KW-0677">Repeat</keyword>
<dbReference type="AlphaFoldDB" id="A0A8C6WTZ9"/>
<protein>
    <submittedName>
        <fullName evidence="4">Uncharacterized protein</fullName>
    </submittedName>
</protein>
<keyword evidence="1" id="KW-0433">Leucine-rich repeat</keyword>
<organism evidence="4 5">
    <name type="scientific">Neogobius melanostomus</name>
    <name type="common">round goby</name>
    <dbReference type="NCBI Taxonomy" id="47308"/>
    <lineage>
        <taxon>Eukaryota</taxon>
        <taxon>Metazoa</taxon>
        <taxon>Chordata</taxon>
        <taxon>Craniata</taxon>
        <taxon>Vertebrata</taxon>
        <taxon>Euteleostomi</taxon>
        <taxon>Actinopterygii</taxon>
        <taxon>Neopterygii</taxon>
        <taxon>Teleostei</taxon>
        <taxon>Neoteleostei</taxon>
        <taxon>Acanthomorphata</taxon>
        <taxon>Gobiaria</taxon>
        <taxon>Gobiiformes</taxon>
        <taxon>Gobioidei</taxon>
        <taxon>Gobiidae</taxon>
        <taxon>Benthophilinae</taxon>
        <taxon>Neogobiini</taxon>
        <taxon>Neogobius</taxon>
    </lineage>
</organism>
<dbReference type="InterPro" id="IPR003591">
    <property type="entry name" value="Leu-rich_rpt_typical-subtyp"/>
</dbReference>
<dbReference type="Proteomes" id="UP000694523">
    <property type="component" value="Unplaced"/>
</dbReference>
<keyword evidence="2" id="KW-0732">Signal</keyword>
<evidence type="ECO:0000313" key="4">
    <source>
        <dbReference type="Ensembl" id="ENSNMLP00000031468.1"/>
    </source>
</evidence>
<proteinExistence type="predicted"/>